<evidence type="ECO:0000256" key="1">
    <source>
        <dbReference type="SAM" id="MobiDB-lite"/>
    </source>
</evidence>
<dbReference type="RefSeq" id="WP_020355972.1">
    <property type="nucleotide sequence ID" value="NZ_KE360587.1"/>
</dbReference>
<accession>A0ABN0MTQ2</accession>
<feature type="compositionally biased region" description="Low complexity" evidence="1">
    <location>
        <begin position="40"/>
        <end position="57"/>
    </location>
</feature>
<proteinExistence type="predicted"/>
<feature type="region of interest" description="Disordered" evidence="1">
    <location>
        <begin position="478"/>
        <end position="517"/>
    </location>
</feature>
<name>A0ABN0MTQ2_9CHLA</name>
<reference evidence="2" key="1">
    <citation type="submission" date="2013-04" db="EMBL/GenBank/DDBJ databases">
        <title>Genome sequence of Chlamydia psittaci 10_881_SC42.</title>
        <authorList>
            <person name="Huot-Creasy H."/>
            <person name="McCracken C.L."/>
            <person name="Humphries M."/>
            <person name="Sachse K."/>
            <person name="Laroucau K."/>
            <person name="Bavoil P."/>
            <person name="Myers G.S."/>
        </authorList>
    </citation>
    <scope>NUCLEOTIDE SEQUENCE [LARGE SCALE GENOMIC DNA]</scope>
    <source>
        <strain evidence="2">10_881_SC42</strain>
    </source>
</reference>
<dbReference type="EMBL" id="ATND01000001">
    <property type="protein sequence ID" value="EPP38825.1"/>
    <property type="molecule type" value="Genomic_DNA"/>
</dbReference>
<feature type="compositionally biased region" description="Basic and acidic residues" evidence="1">
    <location>
        <begin position="17"/>
        <end position="28"/>
    </location>
</feature>
<comment type="caution">
    <text evidence="2">The sequence shown here is derived from an EMBL/GenBank/DDBJ whole genome shotgun (WGS) entry which is preliminary data.</text>
</comment>
<feature type="compositionally biased region" description="Gly residues" evidence="1">
    <location>
        <begin position="1"/>
        <end position="13"/>
    </location>
</feature>
<keyword evidence="3" id="KW-1185">Reference proteome</keyword>
<sequence>MSGVSGISGGSGTGRIPPERNGDDDKSVNKGSIGGHEVSSRSFSESSENSSSNVQQRAQELLSQRFEVRSPEKHADYLASQNTGTNPGFLSRIWTAVRDFFRQQQQQPMEISSPKLVGYRSRGLEIPARQEFFSHLVRVSSDNRLPSDEDISSGDEGTSREVSSTDMGESTATTSAASSKISGSKYRERLSNLGSRVSSFFNAAWSRSEEHTGPLDPQHPVSSEELRAMADSYERLSGYATDDSERQQMAELARNCRERAELLDSSSGGEEFVRVVGNSSFYVEAVRGASDNDLTRIMKEAEEAEHILGEIDEDVRVVLESADRVVLQLESDHSLRNRICDALRRLGESIVSMLNVIRIVIVGLFRSMRRGIVAMGEAITRCCRYNEESRIYEEVAATQSSEGESRLRNMANTVKERLRTILRQNSDSISLSSWIVGLWRRGRPDSVVLGDDSVIGGQGPDGLYEIIDLFTPNRRGGVLGNDDDEPHYRIPDRIPVPQREPNPYVDEEPESSPGIPLSGIYAHPRSIYIYDIPRTSDYDTPRFTGRESDYLEIIGSVDGASGASEENIYEELEVFGGNSDEGVKVELGVTPGYGAAAKAALMSDGLARAQKRVQFQLQVMVEEFDPDRPPSTIGNTNTYSAPLRNSMGDEESTSILGTIRRAFGNFRSKTNQ</sequence>
<feature type="region of interest" description="Disordered" evidence="1">
    <location>
        <begin position="626"/>
        <end position="651"/>
    </location>
</feature>
<gene>
    <name evidence="2" type="ORF">CP10881SC42_0506</name>
</gene>
<dbReference type="Proteomes" id="UP000014821">
    <property type="component" value="Unassembled WGS sequence"/>
</dbReference>
<organism evidence="2 3">
    <name type="scientific">Chlamydia avium</name>
    <dbReference type="NCBI Taxonomy" id="1457141"/>
    <lineage>
        <taxon>Bacteria</taxon>
        <taxon>Pseudomonadati</taxon>
        <taxon>Chlamydiota</taxon>
        <taxon>Chlamydiia</taxon>
        <taxon>Chlamydiales</taxon>
        <taxon>Chlamydiaceae</taxon>
        <taxon>Chlamydia/Chlamydophila group</taxon>
        <taxon>Chlamydia</taxon>
    </lineage>
</organism>
<feature type="compositionally biased region" description="Low complexity" evidence="1">
    <location>
        <begin position="170"/>
        <end position="179"/>
    </location>
</feature>
<evidence type="ECO:0000313" key="3">
    <source>
        <dbReference type="Proteomes" id="UP000014821"/>
    </source>
</evidence>
<feature type="region of interest" description="Disordered" evidence="1">
    <location>
        <begin position="1"/>
        <end position="68"/>
    </location>
</feature>
<feature type="region of interest" description="Disordered" evidence="1">
    <location>
        <begin position="143"/>
        <end position="184"/>
    </location>
</feature>
<protein>
    <submittedName>
        <fullName evidence="2">Uncharacterized protein</fullName>
    </submittedName>
</protein>
<evidence type="ECO:0000313" key="2">
    <source>
        <dbReference type="EMBL" id="EPP38825.1"/>
    </source>
</evidence>